<protein>
    <submittedName>
        <fullName evidence="3">Uncharacterized protein</fullName>
    </submittedName>
</protein>
<sequence length="171" mass="19059">MSVTAEREELIRQHLKVKKELDDIRAEIDRLEKANEYLRRQNQNMRQMLESRNPGHPAASASTPTMGHPITRQKSRPILPSFTLPNTDFIMDTLSQATSLGDVATGDIFKQAMNMADDFAKRLQLYDDDNKGPDYDSFLQNLAASSSNHSETLSCDESVVASPVDTSASAE</sequence>
<feature type="region of interest" description="Disordered" evidence="2">
    <location>
        <begin position="51"/>
        <end position="74"/>
    </location>
</feature>
<organism evidence="3 4">
    <name type="scientific">Babesia gibsoni</name>
    <dbReference type="NCBI Taxonomy" id="33632"/>
    <lineage>
        <taxon>Eukaryota</taxon>
        <taxon>Sar</taxon>
        <taxon>Alveolata</taxon>
        <taxon>Apicomplexa</taxon>
        <taxon>Aconoidasida</taxon>
        <taxon>Piroplasmida</taxon>
        <taxon>Babesiidae</taxon>
        <taxon>Babesia</taxon>
    </lineage>
</organism>
<dbReference type="Proteomes" id="UP001230268">
    <property type="component" value="Unassembled WGS sequence"/>
</dbReference>
<evidence type="ECO:0000256" key="1">
    <source>
        <dbReference type="SAM" id="Coils"/>
    </source>
</evidence>
<feature type="coiled-coil region" evidence="1">
    <location>
        <begin position="7"/>
        <end position="51"/>
    </location>
</feature>
<evidence type="ECO:0000313" key="4">
    <source>
        <dbReference type="Proteomes" id="UP001230268"/>
    </source>
</evidence>
<dbReference type="CDD" id="cd14686">
    <property type="entry name" value="bZIP"/>
    <property type="match status" value="1"/>
</dbReference>
<evidence type="ECO:0000256" key="2">
    <source>
        <dbReference type="SAM" id="MobiDB-lite"/>
    </source>
</evidence>
<proteinExistence type="predicted"/>
<keyword evidence="4" id="KW-1185">Reference proteome</keyword>
<evidence type="ECO:0000313" key="3">
    <source>
        <dbReference type="EMBL" id="KAK1445018.1"/>
    </source>
</evidence>
<gene>
    <name evidence="3" type="ORF">BgAZ_109240</name>
</gene>
<comment type="caution">
    <text evidence="3">The sequence shown here is derived from an EMBL/GenBank/DDBJ whole genome shotgun (WGS) entry which is preliminary data.</text>
</comment>
<reference evidence="3" key="1">
    <citation type="submission" date="2023-08" db="EMBL/GenBank/DDBJ databases">
        <title>Draft sequence of the Babesia gibsoni genome.</title>
        <authorList>
            <person name="Yamagishi J.Y."/>
            <person name="Xuan X.X."/>
        </authorList>
    </citation>
    <scope>NUCLEOTIDE SEQUENCE</scope>
    <source>
        <strain evidence="3">Azabu</strain>
    </source>
</reference>
<name>A0AAD8UWB6_BABGI</name>
<dbReference type="EMBL" id="JAVEPI010000001">
    <property type="protein sequence ID" value="KAK1445018.1"/>
    <property type="molecule type" value="Genomic_DNA"/>
</dbReference>
<feature type="region of interest" description="Disordered" evidence="2">
    <location>
        <begin position="146"/>
        <end position="171"/>
    </location>
</feature>
<dbReference type="AlphaFoldDB" id="A0AAD8UWB6"/>
<keyword evidence="1" id="KW-0175">Coiled coil</keyword>
<feature type="compositionally biased region" description="Polar residues" evidence="2">
    <location>
        <begin position="146"/>
        <end position="155"/>
    </location>
</feature>
<accession>A0AAD8UWB6</accession>